<comment type="caution">
    <text evidence="2">The sequence shown here is derived from an EMBL/GenBank/DDBJ whole genome shotgun (WGS) entry which is preliminary data.</text>
</comment>
<keyword evidence="1" id="KW-0472">Membrane</keyword>
<accession>A0A0V1KL52</accession>
<organism evidence="2 3">
    <name type="scientific">Trichinella nativa</name>
    <dbReference type="NCBI Taxonomy" id="6335"/>
    <lineage>
        <taxon>Eukaryota</taxon>
        <taxon>Metazoa</taxon>
        <taxon>Ecdysozoa</taxon>
        <taxon>Nematoda</taxon>
        <taxon>Enoplea</taxon>
        <taxon>Dorylaimia</taxon>
        <taxon>Trichinellida</taxon>
        <taxon>Trichinellidae</taxon>
        <taxon>Trichinella</taxon>
    </lineage>
</organism>
<keyword evidence="1" id="KW-1133">Transmembrane helix</keyword>
<dbReference type="Proteomes" id="UP000054721">
    <property type="component" value="Unassembled WGS sequence"/>
</dbReference>
<dbReference type="EMBL" id="JYDW01000504">
    <property type="protein sequence ID" value="KRZ47968.1"/>
    <property type="molecule type" value="Genomic_DNA"/>
</dbReference>
<keyword evidence="3" id="KW-1185">Reference proteome</keyword>
<dbReference type="OrthoDB" id="10612934at2759"/>
<gene>
    <name evidence="2" type="ORF">T02_8363</name>
</gene>
<keyword evidence="1" id="KW-0812">Transmembrane</keyword>
<reference evidence="2 3" key="1">
    <citation type="submission" date="2015-05" db="EMBL/GenBank/DDBJ databases">
        <title>Evolution of Trichinella species and genotypes.</title>
        <authorList>
            <person name="Korhonen P.K."/>
            <person name="Edoardo P."/>
            <person name="Giuseppe L.R."/>
            <person name="Gasser R.B."/>
        </authorList>
    </citation>
    <scope>NUCLEOTIDE SEQUENCE [LARGE SCALE GENOMIC DNA]</scope>
    <source>
        <strain evidence="2">ISS10</strain>
    </source>
</reference>
<evidence type="ECO:0000313" key="3">
    <source>
        <dbReference type="Proteomes" id="UP000054721"/>
    </source>
</evidence>
<name>A0A0V1KL52_9BILA</name>
<feature type="transmembrane region" description="Helical" evidence="1">
    <location>
        <begin position="6"/>
        <end position="30"/>
    </location>
</feature>
<sequence length="115" mass="13028">MWFWSAISLLCCVIVVGVCVVLSLCSFVSIDKCSLSWNKTGVRCFLSYLLHVRERTWVAIIIDLTCRQSKTYSPLPRWLQISVANILVLRAGALVLPKSNQEVDQTANLWIALRD</sequence>
<protein>
    <submittedName>
        <fullName evidence="2">Uncharacterized protein</fullName>
    </submittedName>
</protein>
<proteinExistence type="predicted"/>
<evidence type="ECO:0000313" key="2">
    <source>
        <dbReference type="EMBL" id="KRZ47968.1"/>
    </source>
</evidence>
<evidence type="ECO:0000256" key="1">
    <source>
        <dbReference type="SAM" id="Phobius"/>
    </source>
</evidence>
<dbReference type="AlphaFoldDB" id="A0A0V1KL52"/>